<dbReference type="EMBL" id="KZ613957">
    <property type="protein sequence ID" value="PMD33020.1"/>
    <property type="molecule type" value="Genomic_DNA"/>
</dbReference>
<sequence length="279" mass="31463">MALALDQGVQWEYIPPICTRIQVSTEIDELICAEELISLITRLQQPESKNFFNHPAIASSLHSGTIIHAILCGATCSSCSRDFPASDSPISSIEEGSPPPDGDPLPQKLRRMQAPRLPIVVFMLAMLIDIKSRTERSHGGQTVTLVDFFAIVEREMYDNHFDQYPHGLENVLMLLLRGFDISLVPCCGPDICIVHQELAQERFPRWPLVFSVMRVMGAVRRLRPATRKMLEVKLRGILVAPRCDFTSGAHSFERVIEFTDMPDFDLEDLKGEIYHQLCS</sequence>
<evidence type="ECO:0000313" key="2">
    <source>
        <dbReference type="EMBL" id="PMD33020.1"/>
    </source>
</evidence>
<feature type="region of interest" description="Disordered" evidence="1">
    <location>
        <begin position="87"/>
        <end position="108"/>
    </location>
</feature>
<evidence type="ECO:0000256" key="1">
    <source>
        <dbReference type="SAM" id="MobiDB-lite"/>
    </source>
</evidence>
<reference evidence="2 3" key="1">
    <citation type="submission" date="2016-04" db="EMBL/GenBank/DDBJ databases">
        <title>A degradative enzymes factory behind the ericoid mycorrhizal symbiosis.</title>
        <authorList>
            <consortium name="DOE Joint Genome Institute"/>
            <person name="Martino E."/>
            <person name="Morin E."/>
            <person name="Grelet G."/>
            <person name="Kuo A."/>
            <person name="Kohler A."/>
            <person name="Daghino S."/>
            <person name="Barry K."/>
            <person name="Choi C."/>
            <person name="Cichocki N."/>
            <person name="Clum A."/>
            <person name="Copeland A."/>
            <person name="Hainaut M."/>
            <person name="Haridas S."/>
            <person name="Labutti K."/>
            <person name="Lindquist E."/>
            <person name="Lipzen A."/>
            <person name="Khouja H.-R."/>
            <person name="Murat C."/>
            <person name="Ohm R."/>
            <person name="Olson A."/>
            <person name="Spatafora J."/>
            <person name="Veneault-Fourrey C."/>
            <person name="Henrissat B."/>
            <person name="Grigoriev I."/>
            <person name="Martin F."/>
            <person name="Perotto S."/>
        </authorList>
    </citation>
    <scope>NUCLEOTIDE SEQUENCE [LARGE SCALE GENOMIC DNA]</scope>
    <source>
        <strain evidence="2 3">F</strain>
    </source>
</reference>
<feature type="compositionally biased region" description="Low complexity" evidence="1">
    <location>
        <begin position="87"/>
        <end position="96"/>
    </location>
</feature>
<dbReference type="AlphaFoldDB" id="A0A2J6R3B5"/>
<name>A0A2J6R3B5_HYAVF</name>
<protein>
    <submittedName>
        <fullName evidence="2">Uncharacterized protein</fullName>
    </submittedName>
</protein>
<keyword evidence="3" id="KW-1185">Reference proteome</keyword>
<evidence type="ECO:0000313" key="3">
    <source>
        <dbReference type="Proteomes" id="UP000235786"/>
    </source>
</evidence>
<proteinExistence type="predicted"/>
<accession>A0A2J6R3B5</accession>
<dbReference type="OrthoDB" id="3544697at2759"/>
<gene>
    <name evidence="2" type="ORF">L207DRAFT_518379</name>
</gene>
<organism evidence="2 3">
    <name type="scientific">Hyaloscypha variabilis (strain UAMH 11265 / GT02V1 / F)</name>
    <name type="common">Meliniomyces variabilis</name>
    <dbReference type="NCBI Taxonomy" id="1149755"/>
    <lineage>
        <taxon>Eukaryota</taxon>
        <taxon>Fungi</taxon>
        <taxon>Dikarya</taxon>
        <taxon>Ascomycota</taxon>
        <taxon>Pezizomycotina</taxon>
        <taxon>Leotiomycetes</taxon>
        <taxon>Helotiales</taxon>
        <taxon>Hyaloscyphaceae</taxon>
        <taxon>Hyaloscypha</taxon>
        <taxon>Hyaloscypha variabilis</taxon>
    </lineage>
</organism>
<dbReference type="Proteomes" id="UP000235786">
    <property type="component" value="Unassembled WGS sequence"/>
</dbReference>